<evidence type="ECO:0000313" key="4">
    <source>
        <dbReference type="Proteomes" id="UP000542776"/>
    </source>
</evidence>
<feature type="chain" id="PRO_5031334496" evidence="2">
    <location>
        <begin position="23"/>
        <end position="99"/>
    </location>
</feature>
<gene>
    <name evidence="3" type="ORF">GGR04_000168</name>
</gene>
<feature type="region of interest" description="Disordered" evidence="1">
    <location>
        <begin position="47"/>
        <end position="78"/>
    </location>
</feature>
<proteinExistence type="predicted"/>
<evidence type="ECO:0000313" key="3">
    <source>
        <dbReference type="EMBL" id="MBB3996347.1"/>
    </source>
</evidence>
<feature type="compositionally biased region" description="Basic and acidic residues" evidence="1">
    <location>
        <begin position="68"/>
        <end position="78"/>
    </location>
</feature>
<dbReference type="Proteomes" id="UP000542776">
    <property type="component" value="Unassembled WGS sequence"/>
</dbReference>
<feature type="compositionally biased region" description="Basic and acidic residues" evidence="1">
    <location>
        <begin position="47"/>
        <end position="56"/>
    </location>
</feature>
<comment type="caution">
    <text evidence="3">The sequence shown here is derived from an EMBL/GenBank/DDBJ whole genome shotgun (WGS) entry which is preliminary data.</text>
</comment>
<keyword evidence="2" id="KW-0732">Signal</keyword>
<feature type="signal peptide" evidence="2">
    <location>
        <begin position="1"/>
        <end position="22"/>
    </location>
</feature>
<protein>
    <submittedName>
        <fullName evidence="3">Uncharacterized protein</fullName>
    </submittedName>
</protein>
<name>A0A7W6H2R2_9HYPH</name>
<dbReference type="EMBL" id="JACIEK010000001">
    <property type="protein sequence ID" value="MBB3996347.1"/>
    <property type="molecule type" value="Genomic_DNA"/>
</dbReference>
<evidence type="ECO:0000256" key="2">
    <source>
        <dbReference type="SAM" id="SignalP"/>
    </source>
</evidence>
<reference evidence="3 4" key="1">
    <citation type="submission" date="2020-08" db="EMBL/GenBank/DDBJ databases">
        <title>Genomic Encyclopedia of Type Strains, Phase IV (KMG-IV): sequencing the most valuable type-strain genomes for metagenomic binning, comparative biology and taxonomic classification.</title>
        <authorList>
            <person name="Goeker M."/>
        </authorList>
    </citation>
    <scope>NUCLEOTIDE SEQUENCE [LARGE SCALE GENOMIC DNA]</scope>
    <source>
        <strain evidence="3 4">DSM 102238</strain>
    </source>
</reference>
<evidence type="ECO:0000256" key="1">
    <source>
        <dbReference type="SAM" id="MobiDB-lite"/>
    </source>
</evidence>
<sequence>MKKSLILAVAGVLLATALPAAAQSVRITRDGDVRISRDDGRRHISPREARRIERERRQYRRDGRRHLTPREARRLERMRDHRRMERRIEHRGERYGTYR</sequence>
<organism evidence="3 4">
    <name type="scientific">Aureimonas pseudogalii</name>
    <dbReference type="NCBI Taxonomy" id="1744844"/>
    <lineage>
        <taxon>Bacteria</taxon>
        <taxon>Pseudomonadati</taxon>
        <taxon>Pseudomonadota</taxon>
        <taxon>Alphaproteobacteria</taxon>
        <taxon>Hyphomicrobiales</taxon>
        <taxon>Aurantimonadaceae</taxon>
        <taxon>Aureimonas</taxon>
    </lineage>
</organism>
<keyword evidence="4" id="KW-1185">Reference proteome</keyword>
<dbReference type="AlphaFoldDB" id="A0A7W6H2R2"/>
<dbReference type="RefSeq" id="WP_183196912.1">
    <property type="nucleotide sequence ID" value="NZ_JACIEK010000001.1"/>
</dbReference>
<accession>A0A7W6H2R2</accession>
<feature type="compositionally biased region" description="Basic residues" evidence="1">
    <location>
        <begin position="57"/>
        <end position="67"/>
    </location>
</feature>